<proteinExistence type="predicted"/>
<dbReference type="Proteomes" id="UP000195402">
    <property type="component" value="Unassembled WGS sequence"/>
</dbReference>
<keyword evidence="2" id="KW-0548">Nucleotidyltransferase</keyword>
<dbReference type="OrthoDB" id="1107223at2759"/>
<sequence length="64" mass="7478">MATLTTTGVFTVKSTYDFQVESISDDFPRKIIWHPKVPSKIGFFMWTAYHRKILTIDNLKKRGN</sequence>
<organism evidence="2 3">
    <name type="scientific">Macleaya cordata</name>
    <name type="common">Five-seeded plume-poppy</name>
    <name type="synonym">Bocconia cordata</name>
    <dbReference type="NCBI Taxonomy" id="56857"/>
    <lineage>
        <taxon>Eukaryota</taxon>
        <taxon>Viridiplantae</taxon>
        <taxon>Streptophyta</taxon>
        <taxon>Embryophyta</taxon>
        <taxon>Tracheophyta</taxon>
        <taxon>Spermatophyta</taxon>
        <taxon>Magnoliopsida</taxon>
        <taxon>Ranunculales</taxon>
        <taxon>Papaveraceae</taxon>
        <taxon>Papaveroideae</taxon>
        <taxon>Macleaya</taxon>
    </lineage>
</organism>
<keyword evidence="2" id="KW-0695">RNA-directed DNA polymerase</keyword>
<feature type="domain" description="Reverse transcriptase zinc-binding" evidence="1">
    <location>
        <begin position="10"/>
        <end position="63"/>
    </location>
</feature>
<evidence type="ECO:0000259" key="1">
    <source>
        <dbReference type="Pfam" id="PF13966"/>
    </source>
</evidence>
<dbReference type="AlphaFoldDB" id="A0A200R8U2"/>
<dbReference type="Pfam" id="PF13966">
    <property type="entry name" value="zf-RVT"/>
    <property type="match status" value="1"/>
</dbReference>
<keyword evidence="2" id="KW-0808">Transferase</keyword>
<gene>
    <name evidence="2" type="ORF">BVC80_417g19</name>
</gene>
<reference evidence="2 3" key="1">
    <citation type="journal article" date="2017" name="Mol. Plant">
        <title>The Genome of Medicinal Plant Macleaya cordata Provides New Insights into Benzylisoquinoline Alkaloids Metabolism.</title>
        <authorList>
            <person name="Liu X."/>
            <person name="Liu Y."/>
            <person name="Huang P."/>
            <person name="Ma Y."/>
            <person name="Qing Z."/>
            <person name="Tang Q."/>
            <person name="Cao H."/>
            <person name="Cheng P."/>
            <person name="Zheng Y."/>
            <person name="Yuan Z."/>
            <person name="Zhou Y."/>
            <person name="Liu J."/>
            <person name="Tang Z."/>
            <person name="Zhuo Y."/>
            <person name="Zhang Y."/>
            <person name="Yu L."/>
            <person name="Huang J."/>
            <person name="Yang P."/>
            <person name="Peng Q."/>
            <person name="Zhang J."/>
            <person name="Jiang W."/>
            <person name="Zhang Z."/>
            <person name="Lin K."/>
            <person name="Ro D.K."/>
            <person name="Chen X."/>
            <person name="Xiong X."/>
            <person name="Shang Y."/>
            <person name="Huang S."/>
            <person name="Zeng J."/>
        </authorList>
    </citation>
    <scope>NUCLEOTIDE SEQUENCE [LARGE SCALE GENOMIC DNA]</scope>
    <source>
        <strain evidence="3">cv. BLH2017</strain>
        <tissue evidence="2">Root</tissue>
    </source>
</reference>
<protein>
    <submittedName>
        <fullName evidence="2">Reverse transcriptase zinc-binding domain</fullName>
    </submittedName>
</protein>
<comment type="caution">
    <text evidence="2">The sequence shown here is derived from an EMBL/GenBank/DDBJ whole genome shotgun (WGS) entry which is preliminary data.</text>
</comment>
<dbReference type="GO" id="GO:0003964">
    <property type="term" value="F:RNA-directed DNA polymerase activity"/>
    <property type="evidence" value="ECO:0007669"/>
    <property type="project" value="UniProtKB-KW"/>
</dbReference>
<accession>A0A200R8U2</accession>
<evidence type="ECO:0000313" key="3">
    <source>
        <dbReference type="Proteomes" id="UP000195402"/>
    </source>
</evidence>
<dbReference type="InterPro" id="IPR026960">
    <property type="entry name" value="RVT-Znf"/>
</dbReference>
<name>A0A200R8U2_MACCD</name>
<evidence type="ECO:0000313" key="2">
    <source>
        <dbReference type="EMBL" id="OVA19128.1"/>
    </source>
</evidence>
<dbReference type="InParanoid" id="A0A200R8U2"/>
<dbReference type="EMBL" id="MVGT01000255">
    <property type="protein sequence ID" value="OVA19128.1"/>
    <property type="molecule type" value="Genomic_DNA"/>
</dbReference>
<keyword evidence="3" id="KW-1185">Reference proteome</keyword>